<proteinExistence type="predicted"/>
<evidence type="ECO:0000313" key="2">
    <source>
        <dbReference type="Proteomes" id="UP001465755"/>
    </source>
</evidence>
<dbReference type="EMBL" id="JALJOQ010000005">
    <property type="protein sequence ID" value="KAK9813421.1"/>
    <property type="molecule type" value="Genomic_DNA"/>
</dbReference>
<evidence type="ECO:0008006" key="3">
    <source>
        <dbReference type="Google" id="ProtNLM"/>
    </source>
</evidence>
<dbReference type="AlphaFoldDB" id="A0AAW1PYA9"/>
<protein>
    <recommendedName>
        <fullName evidence="3">Guanylyl cyclase</fullName>
    </recommendedName>
</protein>
<dbReference type="Proteomes" id="UP001465755">
    <property type="component" value="Unassembled WGS sequence"/>
</dbReference>
<dbReference type="PANTHER" id="PTHR31400:SF1">
    <property type="entry name" value="PROTEIN GUCD1"/>
    <property type="match status" value="1"/>
</dbReference>
<reference evidence="1 2" key="1">
    <citation type="journal article" date="2024" name="Nat. Commun.">
        <title>Phylogenomics reveals the evolutionary origins of lichenization in chlorophyte algae.</title>
        <authorList>
            <person name="Puginier C."/>
            <person name="Libourel C."/>
            <person name="Otte J."/>
            <person name="Skaloud P."/>
            <person name="Haon M."/>
            <person name="Grisel S."/>
            <person name="Petersen M."/>
            <person name="Berrin J.G."/>
            <person name="Delaux P.M."/>
            <person name="Dal Grande F."/>
            <person name="Keller J."/>
        </authorList>
    </citation>
    <scope>NUCLEOTIDE SEQUENCE [LARGE SCALE GENOMIC DNA]</scope>
    <source>
        <strain evidence="1 2">SAG 2036</strain>
    </source>
</reference>
<dbReference type="InterPro" id="IPR018616">
    <property type="entry name" value="GUCD1"/>
</dbReference>
<keyword evidence="2" id="KW-1185">Reference proteome</keyword>
<name>A0AAW1PYA9_9CHLO</name>
<comment type="caution">
    <text evidence="1">The sequence shown here is derived from an EMBL/GenBank/DDBJ whole genome shotgun (WGS) entry which is preliminary data.</text>
</comment>
<sequence>MAASASCTEVVLASSAEASCSSSCRQTSLQLSLQMLVPGIRFRPVPHVEQRFSWDCGLACTLMVLQAAGIGAETLSSLHRRCRTSSIWTIDLAHLLRHFHIHVQFLTQMVGANPAYADERFYMEQLQEDTVRVRHLFETASAKGIDLQCRSISAEELGKFLAIDGHVAIVLLDKGILTGSKAAVQARSCEQSESSYAGHYVVLTGFLPTSDRFLMLDPALEPAALPVSSTALDAARKAFGTDEDLLLIQLPTIFTH</sequence>
<dbReference type="Pfam" id="PF09778">
    <property type="entry name" value="Guanylate_cyc_2"/>
    <property type="match status" value="1"/>
</dbReference>
<evidence type="ECO:0000313" key="1">
    <source>
        <dbReference type="EMBL" id="KAK9813421.1"/>
    </source>
</evidence>
<organism evidence="1 2">
    <name type="scientific">Symbiochloris irregularis</name>
    <dbReference type="NCBI Taxonomy" id="706552"/>
    <lineage>
        <taxon>Eukaryota</taxon>
        <taxon>Viridiplantae</taxon>
        <taxon>Chlorophyta</taxon>
        <taxon>core chlorophytes</taxon>
        <taxon>Trebouxiophyceae</taxon>
        <taxon>Trebouxiales</taxon>
        <taxon>Trebouxiaceae</taxon>
        <taxon>Symbiochloris</taxon>
    </lineage>
</organism>
<dbReference type="PANTHER" id="PTHR31400">
    <property type="entry name" value="GUANYLYL CYCLASE DOMAIN CONTAINING PROTEIN 1 GUCD1"/>
    <property type="match status" value="1"/>
</dbReference>
<gene>
    <name evidence="1" type="ORF">WJX73_007592</name>
</gene>
<accession>A0AAW1PYA9</accession>